<proteinExistence type="predicted"/>
<evidence type="ECO:0000259" key="2">
    <source>
        <dbReference type="Pfam" id="PF14534"/>
    </source>
</evidence>
<dbReference type="SUPFAM" id="SSF54427">
    <property type="entry name" value="NTF2-like"/>
    <property type="match status" value="1"/>
</dbReference>
<organism evidence="3 4">
    <name type="scientific">Novosphingobium beihaiensis</name>
    <dbReference type="NCBI Taxonomy" id="2930389"/>
    <lineage>
        <taxon>Bacteria</taxon>
        <taxon>Pseudomonadati</taxon>
        <taxon>Pseudomonadota</taxon>
        <taxon>Alphaproteobacteria</taxon>
        <taxon>Sphingomonadales</taxon>
        <taxon>Sphingomonadaceae</taxon>
        <taxon>Novosphingobium</taxon>
    </lineage>
</organism>
<dbReference type="Proteomes" id="UP001202281">
    <property type="component" value="Unassembled WGS sequence"/>
</dbReference>
<accession>A0ABT0BS80</accession>
<evidence type="ECO:0000313" key="3">
    <source>
        <dbReference type="EMBL" id="MCJ2187925.1"/>
    </source>
</evidence>
<name>A0ABT0BS80_9SPHN</name>
<protein>
    <submittedName>
        <fullName evidence="3">Nuclear transport factor 2 family protein</fullName>
    </submittedName>
</protein>
<reference evidence="3 4" key="1">
    <citation type="submission" date="2022-04" db="EMBL/GenBank/DDBJ databases">
        <title>Identification of a novel bacterium isolated from mangrove sediments.</title>
        <authorList>
            <person name="Pan X."/>
        </authorList>
    </citation>
    <scope>NUCLEOTIDE SEQUENCE [LARGE SCALE GENOMIC DNA]</scope>
    <source>
        <strain evidence="3 4">B2638</strain>
    </source>
</reference>
<dbReference type="InterPro" id="IPR032710">
    <property type="entry name" value="NTF2-like_dom_sf"/>
</dbReference>
<evidence type="ECO:0000256" key="1">
    <source>
        <dbReference type="SAM" id="SignalP"/>
    </source>
</evidence>
<feature type="signal peptide" evidence="1">
    <location>
        <begin position="1"/>
        <end position="24"/>
    </location>
</feature>
<dbReference type="InterPro" id="IPR027843">
    <property type="entry name" value="DUF4440"/>
</dbReference>
<dbReference type="RefSeq" id="WP_243922083.1">
    <property type="nucleotide sequence ID" value="NZ_JALHLG010000021.1"/>
</dbReference>
<sequence>MGILQTVSRFLPAGLLALAPAVDASPEAPAGATQAGVLAVEAVRLKAMLEGDVETLRRMTGDDYVHVESTGQVRTKEEFLAGFKDREYRFVSFVIEENHVNLMGNVAVVTGRYRNVIETPAGVQPVKYARHVRVYAFRGGEWINVTHQATAISPTLL</sequence>
<comment type="caution">
    <text evidence="3">The sequence shown here is derived from an EMBL/GenBank/DDBJ whole genome shotgun (WGS) entry which is preliminary data.</text>
</comment>
<feature type="domain" description="DUF4440" evidence="2">
    <location>
        <begin position="37"/>
        <end position="142"/>
    </location>
</feature>
<dbReference type="EMBL" id="JALHLG010000021">
    <property type="protein sequence ID" value="MCJ2187925.1"/>
    <property type="molecule type" value="Genomic_DNA"/>
</dbReference>
<dbReference type="Gene3D" id="3.10.450.50">
    <property type="match status" value="1"/>
</dbReference>
<dbReference type="Pfam" id="PF14534">
    <property type="entry name" value="DUF4440"/>
    <property type="match status" value="1"/>
</dbReference>
<gene>
    <name evidence="3" type="ORF">MTR66_14000</name>
</gene>
<evidence type="ECO:0000313" key="4">
    <source>
        <dbReference type="Proteomes" id="UP001202281"/>
    </source>
</evidence>
<keyword evidence="4" id="KW-1185">Reference proteome</keyword>
<keyword evidence="1" id="KW-0732">Signal</keyword>
<feature type="chain" id="PRO_5045207949" evidence="1">
    <location>
        <begin position="25"/>
        <end position="157"/>
    </location>
</feature>